<name>A0A1E3PYB4_LIPST</name>
<dbReference type="OrthoDB" id="407275at2759"/>
<evidence type="ECO:0000256" key="3">
    <source>
        <dbReference type="ARBA" id="ARBA00022827"/>
    </source>
</evidence>
<keyword evidence="3" id="KW-0274">FAD</keyword>
<dbReference type="InterPro" id="IPR016169">
    <property type="entry name" value="FAD-bd_PCMH_sub2"/>
</dbReference>
<feature type="domain" description="FAD-binding PCMH-type" evidence="5">
    <location>
        <begin position="33"/>
        <end position="204"/>
    </location>
</feature>
<dbReference type="PANTHER" id="PTHR42973">
    <property type="entry name" value="BINDING OXIDOREDUCTASE, PUTATIVE (AFU_ORTHOLOGUE AFUA_1G17690)-RELATED"/>
    <property type="match status" value="1"/>
</dbReference>
<protein>
    <recommendedName>
        <fullName evidence="5">FAD-binding PCMH-type domain-containing protein</fullName>
    </recommendedName>
</protein>
<dbReference type="AlphaFoldDB" id="A0A1E3PYB4"/>
<evidence type="ECO:0000256" key="1">
    <source>
        <dbReference type="ARBA" id="ARBA00005466"/>
    </source>
</evidence>
<dbReference type="STRING" id="675824.A0A1E3PYB4"/>
<dbReference type="Proteomes" id="UP000094385">
    <property type="component" value="Unassembled WGS sequence"/>
</dbReference>
<keyword evidence="2" id="KW-0285">Flavoprotein</keyword>
<dbReference type="InterPro" id="IPR036318">
    <property type="entry name" value="FAD-bd_PCMH-like_sf"/>
</dbReference>
<dbReference type="PROSITE" id="PS51387">
    <property type="entry name" value="FAD_PCMH"/>
    <property type="match status" value="1"/>
</dbReference>
<dbReference type="GO" id="GO:0016491">
    <property type="term" value="F:oxidoreductase activity"/>
    <property type="evidence" value="ECO:0007669"/>
    <property type="project" value="UniProtKB-KW"/>
</dbReference>
<proteinExistence type="inferred from homology"/>
<dbReference type="Gene3D" id="3.40.462.20">
    <property type="match status" value="1"/>
</dbReference>
<dbReference type="Gene3D" id="3.30.465.10">
    <property type="match status" value="1"/>
</dbReference>
<dbReference type="Pfam" id="PF01565">
    <property type="entry name" value="FAD_binding_4"/>
    <property type="match status" value="1"/>
</dbReference>
<comment type="similarity">
    <text evidence="1">Belongs to the oxygen-dependent FAD-linked oxidoreductase family.</text>
</comment>
<dbReference type="InterPro" id="IPR006094">
    <property type="entry name" value="Oxid_FAD_bind_N"/>
</dbReference>
<feature type="non-terminal residue" evidence="6">
    <location>
        <position position="1"/>
    </location>
</feature>
<dbReference type="PANTHER" id="PTHR42973:SF34">
    <property type="entry name" value="FAD BINDING DOMAIN PROTEIN (AFU_ORTHOLOGUE AFUA_3G02770)"/>
    <property type="match status" value="1"/>
</dbReference>
<organism evidence="6 7">
    <name type="scientific">Lipomyces starkeyi NRRL Y-11557</name>
    <dbReference type="NCBI Taxonomy" id="675824"/>
    <lineage>
        <taxon>Eukaryota</taxon>
        <taxon>Fungi</taxon>
        <taxon>Dikarya</taxon>
        <taxon>Ascomycota</taxon>
        <taxon>Saccharomycotina</taxon>
        <taxon>Lipomycetes</taxon>
        <taxon>Lipomycetales</taxon>
        <taxon>Lipomycetaceae</taxon>
        <taxon>Lipomyces</taxon>
    </lineage>
</organism>
<evidence type="ECO:0000256" key="2">
    <source>
        <dbReference type="ARBA" id="ARBA00022630"/>
    </source>
</evidence>
<evidence type="ECO:0000313" key="6">
    <source>
        <dbReference type="EMBL" id="ODQ70330.1"/>
    </source>
</evidence>
<dbReference type="InterPro" id="IPR050416">
    <property type="entry name" value="FAD-linked_Oxidoreductase"/>
</dbReference>
<gene>
    <name evidence="6" type="ORF">LIPSTDRAFT_35416</name>
</gene>
<evidence type="ECO:0000313" key="7">
    <source>
        <dbReference type="Proteomes" id="UP000094385"/>
    </source>
</evidence>
<dbReference type="InterPro" id="IPR012951">
    <property type="entry name" value="BBE"/>
</dbReference>
<accession>A0A1E3PYB4</accession>
<keyword evidence="4" id="KW-0560">Oxidoreductase</keyword>
<sequence length="469" mass="51017">CETLSLIFHNSTISHGGSAYTSFESQYWSQQQGEVKPYCVFRPSSADEVSIALLLSRVAQCPFAVNSGGHVPFAGASNVQGGVTFDMSALNAISLSENNSVASIGPGNTWFNVYSALEPEELTVIGGRVADIGVGGLTLGGGISFFSGLHGWACDNVVNYEVVIADGTILDVNESTYPDLYWALRGGGNNFGIVTRFDLETYHQGLMWGGNQFYLMAHNQSAIEAFVKFGHDAPSDPNAALIVSFVYAQAQRQYLVVCSFEYAAPIENPPIFSSFLSIPNVEDTTMIQSLSNITLEFNAFSPSGLRQIFWTATYKLNATLASFIVQTYVDETSPLENVAGIVPACVLQVITGNEISHMLKSGGNALGLEPSDAPLMLLDMGFTWEDESDDDAILKATYNIVQKAVAQAKAWGLDFDYVYMNYASQFQDVISSYGKRNSKRLARVAKKYDPHQVFQKLQPGYFKLHGAPA</sequence>
<dbReference type="GO" id="GO:0071949">
    <property type="term" value="F:FAD binding"/>
    <property type="evidence" value="ECO:0007669"/>
    <property type="project" value="InterPro"/>
</dbReference>
<dbReference type="InterPro" id="IPR016167">
    <property type="entry name" value="FAD-bd_PCMH_sub1"/>
</dbReference>
<dbReference type="Pfam" id="PF08031">
    <property type="entry name" value="BBE"/>
    <property type="match status" value="1"/>
</dbReference>
<dbReference type="SUPFAM" id="SSF56176">
    <property type="entry name" value="FAD-binding/transporter-associated domain-like"/>
    <property type="match status" value="1"/>
</dbReference>
<evidence type="ECO:0000259" key="5">
    <source>
        <dbReference type="PROSITE" id="PS51387"/>
    </source>
</evidence>
<keyword evidence="7" id="KW-1185">Reference proteome</keyword>
<evidence type="ECO:0000256" key="4">
    <source>
        <dbReference type="ARBA" id="ARBA00023002"/>
    </source>
</evidence>
<dbReference type="InterPro" id="IPR016166">
    <property type="entry name" value="FAD-bd_PCMH"/>
</dbReference>
<dbReference type="EMBL" id="KV454300">
    <property type="protein sequence ID" value="ODQ70330.1"/>
    <property type="molecule type" value="Genomic_DNA"/>
</dbReference>
<feature type="non-terminal residue" evidence="6">
    <location>
        <position position="469"/>
    </location>
</feature>
<reference evidence="6 7" key="1">
    <citation type="journal article" date="2016" name="Proc. Natl. Acad. Sci. U.S.A.">
        <title>Comparative genomics of biotechnologically important yeasts.</title>
        <authorList>
            <person name="Riley R."/>
            <person name="Haridas S."/>
            <person name="Wolfe K.H."/>
            <person name="Lopes M.R."/>
            <person name="Hittinger C.T."/>
            <person name="Goeker M."/>
            <person name="Salamov A.A."/>
            <person name="Wisecaver J.H."/>
            <person name="Long T.M."/>
            <person name="Calvey C.H."/>
            <person name="Aerts A.L."/>
            <person name="Barry K.W."/>
            <person name="Choi C."/>
            <person name="Clum A."/>
            <person name="Coughlan A.Y."/>
            <person name="Deshpande S."/>
            <person name="Douglass A.P."/>
            <person name="Hanson S.J."/>
            <person name="Klenk H.-P."/>
            <person name="LaButti K.M."/>
            <person name="Lapidus A."/>
            <person name="Lindquist E.A."/>
            <person name="Lipzen A.M."/>
            <person name="Meier-Kolthoff J.P."/>
            <person name="Ohm R.A."/>
            <person name="Otillar R.P."/>
            <person name="Pangilinan J.L."/>
            <person name="Peng Y."/>
            <person name="Rokas A."/>
            <person name="Rosa C.A."/>
            <person name="Scheuner C."/>
            <person name="Sibirny A.A."/>
            <person name="Slot J.C."/>
            <person name="Stielow J.B."/>
            <person name="Sun H."/>
            <person name="Kurtzman C.P."/>
            <person name="Blackwell M."/>
            <person name="Grigoriev I.V."/>
            <person name="Jeffries T.W."/>
        </authorList>
    </citation>
    <scope>NUCLEOTIDE SEQUENCE [LARGE SCALE GENOMIC DNA]</scope>
    <source>
        <strain evidence="6 7">NRRL Y-11557</strain>
    </source>
</reference>
<dbReference type="Gene3D" id="3.30.43.10">
    <property type="entry name" value="Uridine Diphospho-n-acetylenolpyruvylglucosamine Reductase, domain 2"/>
    <property type="match status" value="1"/>
</dbReference>